<dbReference type="InterPro" id="IPR011344">
    <property type="entry name" value="ssDNA-bd"/>
</dbReference>
<accession>A0A4R2QHB7</accession>
<reference evidence="5 6" key="1">
    <citation type="submission" date="2019-03" db="EMBL/GenBank/DDBJ databases">
        <title>Genomic Encyclopedia of Type Strains, Phase IV (KMG-IV): sequencing the most valuable type-strain genomes for metagenomic binning, comparative biology and taxonomic classification.</title>
        <authorList>
            <person name="Goeker M."/>
        </authorList>
    </citation>
    <scope>NUCLEOTIDE SEQUENCE [LARGE SCALE GENOMIC DNA]</scope>
    <source>
        <strain evidence="5 6">DSM 45765</strain>
    </source>
</reference>
<keyword evidence="6" id="KW-1185">Reference proteome</keyword>
<dbReference type="GO" id="GO:0003697">
    <property type="term" value="F:single-stranded DNA binding"/>
    <property type="evidence" value="ECO:0007669"/>
    <property type="project" value="UniProtKB-UniRule"/>
</dbReference>
<dbReference type="OrthoDB" id="9809878at2"/>
<keyword evidence="1 2" id="KW-0238">DNA-binding</keyword>
<evidence type="ECO:0000256" key="3">
    <source>
        <dbReference type="RuleBase" id="RU000524"/>
    </source>
</evidence>
<evidence type="ECO:0000313" key="6">
    <source>
        <dbReference type="Proteomes" id="UP000294911"/>
    </source>
</evidence>
<sequence length="164" mass="17879">MNETYTTVVGRVAGEVRQRSTFEGHKVVNFRLASNERRYDREAGQWVDGNSLYLTVTCWRKLAAGVASSLRKGDPVLVTGRLSLREFEYQGQRRTSLELDAQAVGPDLTWCTAEVWRRRRGADIGSTGDESTDRAAESADYLPGAGEEVAGSRAPAGGEPVVAA</sequence>
<feature type="region of interest" description="Disordered" evidence="4">
    <location>
        <begin position="123"/>
        <end position="164"/>
    </location>
</feature>
<dbReference type="InterPro" id="IPR000424">
    <property type="entry name" value="Primosome_PriB/ssb"/>
</dbReference>
<dbReference type="PANTHER" id="PTHR10302:SF27">
    <property type="entry name" value="SINGLE-STRANDED DNA-BINDING PROTEIN"/>
    <property type="match status" value="1"/>
</dbReference>
<dbReference type="PROSITE" id="PS50935">
    <property type="entry name" value="SSB"/>
    <property type="match status" value="1"/>
</dbReference>
<dbReference type="HAMAP" id="MF_00984">
    <property type="entry name" value="SSB"/>
    <property type="match status" value="1"/>
</dbReference>
<gene>
    <name evidence="5" type="ORF">EV191_11095</name>
</gene>
<comment type="subunit">
    <text evidence="2">Homotetramer.</text>
</comment>
<dbReference type="AlphaFoldDB" id="A0A4R2QHB7"/>
<dbReference type="GO" id="GO:0006260">
    <property type="term" value="P:DNA replication"/>
    <property type="evidence" value="ECO:0007669"/>
    <property type="project" value="InterPro"/>
</dbReference>
<dbReference type="InterPro" id="IPR012340">
    <property type="entry name" value="NA-bd_OB-fold"/>
</dbReference>
<protein>
    <recommendedName>
        <fullName evidence="2 3">Single-stranded DNA-binding protein</fullName>
        <shortName evidence="2">SSB</shortName>
    </recommendedName>
</protein>
<comment type="caution">
    <text evidence="5">The sequence shown here is derived from an EMBL/GenBank/DDBJ whole genome shotgun (WGS) entry which is preliminary data.</text>
</comment>
<dbReference type="NCBIfam" id="TIGR00621">
    <property type="entry name" value="ssb"/>
    <property type="match status" value="1"/>
</dbReference>
<evidence type="ECO:0000256" key="1">
    <source>
        <dbReference type="ARBA" id="ARBA00023125"/>
    </source>
</evidence>
<dbReference type="Proteomes" id="UP000294911">
    <property type="component" value="Unassembled WGS sequence"/>
</dbReference>
<evidence type="ECO:0000313" key="5">
    <source>
        <dbReference type="EMBL" id="TCP48537.1"/>
    </source>
</evidence>
<dbReference type="EMBL" id="SLXQ01000010">
    <property type="protein sequence ID" value="TCP48537.1"/>
    <property type="molecule type" value="Genomic_DNA"/>
</dbReference>
<dbReference type="Gene3D" id="2.40.50.140">
    <property type="entry name" value="Nucleic acid-binding proteins"/>
    <property type="match status" value="1"/>
</dbReference>
<dbReference type="CDD" id="cd04496">
    <property type="entry name" value="SSB_OBF"/>
    <property type="match status" value="1"/>
</dbReference>
<dbReference type="SUPFAM" id="SSF50249">
    <property type="entry name" value="Nucleic acid-binding proteins"/>
    <property type="match status" value="1"/>
</dbReference>
<evidence type="ECO:0000256" key="4">
    <source>
        <dbReference type="SAM" id="MobiDB-lite"/>
    </source>
</evidence>
<dbReference type="PANTHER" id="PTHR10302">
    <property type="entry name" value="SINGLE-STRANDED DNA-BINDING PROTEIN"/>
    <property type="match status" value="1"/>
</dbReference>
<comment type="caution">
    <text evidence="2">Lacks conserved residue(s) required for the propagation of feature annotation.</text>
</comment>
<dbReference type="Pfam" id="PF00436">
    <property type="entry name" value="SSB"/>
    <property type="match status" value="1"/>
</dbReference>
<dbReference type="GO" id="GO:0009295">
    <property type="term" value="C:nucleoid"/>
    <property type="evidence" value="ECO:0007669"/>
    <property type="project" value="TreeGrafter"/>
</dbReference>
<dbReference type="RefSeq" id="WP_132878815.1">
    <property type="nucleotide sequence ID" value="NZ_SLXQ01000010.1"/>
</dbReference>
<evidence type="ECO:0000256" key="2">
    <source>
        <dbReference type="HAMAP-Rule" id="MF_00984"/>
    </source>
</evidence>
<organism evidence="5 6">
    <name type="scientific">Tamaricihabitans halophyticus</name>
    <dbReference type="NCBI Taxonomy" id="1262583"/>
    <lineage>
        <taxon>Bacteria</taxon>
        <taxon>Bacillati</taxon>
        <taxon>Actinomycetota</taxon>
        <taxon>Actinomycetes</taxon>
        <taxon>Pseudonocardiales</taxon>
        <taxon>Pseudonocardiaceae</taxon>
        <taxon>Tamaricihabitans</taxon>
    </lineage>
</organism>
<proteinExistence type="inferred from homology"/>
<name>A0A4R2QHB7_9PSEU</name>